<evidence type="ECO:0000256" key="1">
    <source>
        <dbReference type="SAM" id="MobiDB-lite"/>
    </source>
</evidence>
<feature type="region of interest" description="Disordered" evidence="1">
    <location>
        <begin position="558"/>
        <end position="605"/>
    </location>
</feature>
<protein>
    <submittedName>
        <fullName evidence="3">Coiled-coil domain-containing protein 87</fullName>
    </submittedName>
</protein>
<feature type="region of interest" description="Disordered" evidence="1">
    <location>
        <begin position="760"/>
        <end position="783"/>
    </location>
</feature>
<feature type="compositionally biased region" description="Basic and acidic residues" evidence="1">
    <location>
        <begin position="596"/>
        <end position="605"/>
    </location>
</feature>
<feature type="region of interest" description="Disordered" evidence="1">
    <location>
        <begin position="236"/>
        <end position="264"/>
    </location>
</feature>
<dbReference type="GeneID" id="136995058"/>
<reference evidence="3" key="1">
    <citation type="submission" date="2025-08" db="UniProtKB">
        <authorList>
            <consortium name="RefSeq"/>
        </authorList>
    </citation>
    <scope>IDENTIFICATION</scope>
    <source>
        <tissue evidence="3">Blood</tissue>
    </source>
</reference>
<dbReference type="Proteomes" id="UP001652627">
    <property type="component" value="Chromosome 37"/>
</dbReference>
<gene>
    <name evidence="3" type="primary">CCDC87</name>
</gene>
<dbReference type="InterPro" id="IPR037383">
    <property type="entry name" value="CCDC87"/>
</dbReference>
<sequence length="783" mass="86975">MAQASGAEAAGGGTRRPEEPGCPGPTSLPALTPLLEQHLAPARQPEEPRVRRAFWEIILAATTRAWEAASGNPHDPARGGEIRQRLLSYLVLASEWLFLHYLRLMRSSRRRGIFSEQANLTRFCAQLALDCAAYFDVAAVRRQLVAEMRSPVARGLQSSKSGRGAARGCRLGVTVGHLLRLTRPPAPSSQEKLAMDIRELESIPSPDLSRVPRWLSGGRTRFPLSALRELRCEAIRTPCPQPSGTDSRPGAEWPKAGSRSLPDLREGRRLLDELGLPRPPRRLSPVVLARSREPEEARSRPAALAVAEDLRRLTQRAAGRELSEDPRLPPLLAVLTRRSWDDARLRRLREQLRQEELAPTLQPMCPRPPAMPWPGPRAKVATLQVPVRAFMDAVTLRGFPPLCSDLLGDPHAALADALDAGLCPGREVREVYAELAKNLPSERLRFDREPLVQPSATDQDLCRSSTSATLPEARRELVINAELSKTLPVAQRSSEAPTAPALAPRNVPWKQRGSWHRWWKTAFGFDDYLKFVSTTETDYLHVIFHLCSRAGEEEEEELAVCREQEQREREPTPQAAEQRAPRGGSGAERFVPGLWKPEEPGPPEETRALQKRLERLWAVLHVSGREKLAMAVKYSCGAGYARLPAALDAWEAAASRIQERELLLARLEALEENASDPNRFFERKPGSGRSRAGEARARRRLHAAIARRDTALSAALWTIGATFGDTVTFKGRPYLEKMRWDKVEMLYWLQQRRRAGLLGAEQAGGLPPLGGRAPAGLAGGSRR</sequence>
<dbReference type="PANTHER" id="PTHR16078">
    <property type="entry name" value="COILED-COIL DOMAIN-CONTAINING PROTEIN 87"/>
    <property type="match status" value="1"/>
</dbReference>
<organism evidence="2 3">
    <name type="scientific">Apteryx mantelli</name>
    <name type="common">North Island brown kiwi</name>
    <dbReference type="NCBI Taxonomy" id="2696672"/>
    <lineage>
        <taxon>Eukaryota</taxon>
        <taxon>Metazoa</taxon>
        <taxon>Chordata</taxon>
        <taxon>Craniata</taxon>
        <taxon>Vertebrata</taxon>
        <taxon>Euteleostomi</taxon>
        <taxon>Archelosauria</taxon>
        <taxon>Archosauria</taxon>
        <taxon>Dinosauria</taxon>
        <taxon>Saurischia</taxon>
        <taxon>Theropoda</taxon>
        <taxon>Coelurosauria</taxon>
        <taxon>Aves</taxon>
        <taxon>Palaeognathae</taxon>
        <taxon>Apterygiformes</taxon>
        <taxon>Apterygidae</taxon>
        <taxon>Apteryx</taxon>
    </lineage>
</organism>
<proteinExistence type="predicted"/>
<accession>A0ABM4G0Z0</accession>
<dbReference type="RefSeq" id="XP_067170855.1">
    <property type="nucleotide sequence ID" value="XM_067314754.1"/>
</dbReference>
<keyword evidence="2" id="KW-1185">Reference proteome</keyword>
<feature type="compositionally biased region" description="Low complexity" evidence="1">
    <location>
        <begin position="760"/>
        <end position="776"/>
    </location>
</feature>
<dbReference type="PANTHER" id="PTHR16078:SF1">
    <property type="entry name" value="COILED-COIL DOMAIN-CONTAINING PROTEIN 87"/>
    <property type="match status" value="1"/>
</dbReference>
<evidence type="ECO:0000313" key="3">
    <source>
        <dbReference type="RefSeq" id="XP_067170855.1"/>
    </source>
</evidence>
<feature type="compositionally biased region" description="Basic and acidic residues" evidence="1">
    <location>
        <begin position="559"/>
        <end position="571"/>
    </location>
</feature>
<feature type="region of interest" description="Disordered" evidence="1">
    <location>
        <begin position="1"/>
        <end position="30"/>
    </location>
</feature>
<dbReference type="Gene3D" id="1.20.58.1520">
    <property type="match status" value="1"/>
</dbReference>
<evidence type="ECO:0000313" key="2">
    <source>
        <dbReference type="Proteomes" id="UP001652627"/>
    </source>
</evidence>
<name>A0ABM4G0Z0_9AVES</name>